<accession>A0A2T6K582</accession>
<evidence type="ECO:0000313" key="2">
    <source>
        <dbReference type="Proteomes" id="UP000244523"/>
    </source>
</evidence>
<gene>
    <name evidence="1" type="ORF">C8N45_1252</name>
</gene>
<dbReference type="OrthoDB" id="5117987at2"/>
<dbReference type="EMBL" id="QBUD01000025">
    <property type="protein sequence ID" value="PUB09781.1"/>
    <property type="molecule type" value="Genomic_DNA"/>
</dbReference>
<dbReference type="AlphaFoldDB" id="A0A2T6K582"/>
<proteinExistence type="predicted"/>
<reference evidence="1 2" key="1">
    <citation type="submission" date="2018-04" db="EMBL/GenBank/DDBJ databases">
        <title>Genomic Encyclopedia of Archaeal and Bacterial Type Strains, Phase II (KMG-II): from individual species to whole genera.</title>
        <authorList>
            <person name="Goeker M."/>
        </authorList>
    </citation>
    <scope>NUCLEOTIDE SEQUENCE [LARGE SCALE GENOMIC DNA]</scope>
    <source>
        <strain evidence="1 2">DSM 29955</strain>
    </source>
</reference>
<dbReference type="RefSeq" id="WP_108389051.1">
    <property type="nucleotide sequence ID" value="NZ_QBUD01000025.1"/>
</dbReference>
<protein>
    <recommendedName>
        <fullName evidence="3">YCII-related domain-containing protein</fullName>
    </recommendedName>
</protein>
<name>A0A2T6K582_9RHOB</name>
<keyword evidence="2" id="KW-1185">Reference proteome</keyword>
<dbReference type="Gene3D" id="3.30.70.1060">
    <property type="entry name" value="Dimeric alpha+beta barrel"/>
    <property type="match status" value="1"/>
</dbReference>
<evidence type="ECO:0008006" key="3">
    <source>
        <dbReference type="Google" id="ProtNLM"/>
    </source>
</evidence>
<sequence length="101" mass="10531">MTKYLFIFHGGRLPEPQDDHDAIMATWGAWMSGLGDTMLDPGSMISATSHVTTSGVSSMNDTDAPSGYMIVSAQAPEEAVEMAKTCPIHAGGGTVDVATVV</sequence>
<dbReference type="SUPFAM" id="SSF54909">
    <property type="entry name" value="Dimeric alpha+beta barrel"/>
    <property type="match status" value="1"/>
</dbReference>
<dbReference type="Proteomes" id="UP000244523">
    <property type="component" value="Unassembled WGS sequence"/>
</dbReference>
<evidence type="ECO:0000313" key="1">
    <source>
        <dbReference type="EMBL" id="PUB09781.1"/>
    </source>
</evidence>
<organism evidence="1 2">
    <name type="scientific">Yoonia sediminilitoris</name>
    <dbReference type="NCBI Taxonomy" id="1286148"/>
    <lineage>
        <taxon>Bacteria</taxon>
        <taxon>Pseudomonadati</taxon>
        <taxon>Pseudomonadota</taxon>
        <taxon>Alphaproteobacteria</taxon>
        <taxon>Rhodobacterales</taxon>
        <taxon>Paracoccaceae</taxon>
        <taxon>Yoonia</taxon>
    </lineage>
</organism>
<comment type="caution">
    <text evidence="1">The sequence shown here is derived from an EMBL/GenBank/DDBJ whole genome shotgun (WGS) entry which is preliminary data.</text>
</comment>
<dbReference type="InterPro" id="IPR011008">
    <property type="entry name" value="Dimeric_a/b-barrel"/>
</dbReference>